<dbReference type="InterPro" id="IPR029163">
    <property type="entry name" value="SAP25"/>
</dbReference>
<dbReference type="PANTHER" id="PTHR39231:SF1">
    <property type="entry name" value="HISTONE DEACETYLASE COMPLEX SUBUNIT SAP25"/>
    <property type="match status" value="1"/>
</dbReference>
<evidence type="ECO:0000313" key="2">
    <source>
        <dbReference type="EMBL" id="KAB1263094.1"/>
    </source>
</evidence>
<protein>
    <submittedName>
        <fullName evidence="2">Histone deacetylase complex subunit SAP25</fullName>
    </submittedName>
</protein>
<sequence>MLPWYPRRWSVGEEQATEEQGLSAGSDPGEAWDSGEESLGELGTPPQDSGEVTGGGCEHQYCPLPVLSPGPEGLPGPSKNSCCHGLPQAWLPSNPLEPQVVPVSPQMTWELAPPRMTLLAPWDPNYEAKAGPRLVWGPSCASGASFSGRTLCHPSFWPLYEAASSRVLRPGLAGHQSGEQVPRDAGLPVMCCEDVFLSDPLLPCGQRVPLYLSEAPHQVMGCLKLLLPPPIMSPWVLPTPSSGCCTTWLSGPELIALTGLLQMSQGEPRPSSSKAPTPPAGPLAPISDHPGASGGRSCSHCTDPSLPGASDTHCP</sequence>
<reference evidence="2 3" key="1">
    <citation type="journal article" date="2019" name="Mol. Ecol. Resour.">
        <title>Improving Illumina assemblies with Hi-C and long reads: an example with the North African dromedary.</title>
        <authorList>
            <person name="Elbers J.P."/>
            <person name="Rogers M.F."/>
            <person name="Perelman P.L."/>
            <person name="Proskuryakova A.A."/>
            <person name="Serdyukova N.A."/>
            <person name="Johnson W.E."/>
            <person name="Horin P."/>
            <person name="Corander J."/>
            <person name="Murphy D."/>
            <person name="Burger P.A."/>
        </authorList>
    </citation>
    <scope>NUCLEOTIDE SEQUENCE [LARGE SCALE GENOMIC DNA]</scope>
    <source>
        <strain evidence="2">Drom800</strain>
        <tissue evidence="2">Blood</tissue>
    </source>
</reference>
<accession>A0A5N4CW80</accession>
<organism evidence="2 3">
    <name type="scientific">Camelus dromedarius</name>
    <name type="common">Dromedary</name>
    <name type="synonym">Arabian camel</name>
    <dbReference type="NCBI Taxonomy" id="9838"/>
    <lineage>
        <taxon>Eukaryota</taxon>
        <taxon>Metazoa</taxon>
        <taxon>Chordata</taxon>
        <taxon>Craniata</taxon>
        <taxon>Vertebrata</taxon>
        <taxon>Euteleostomi</taxon>
        <taxon>Mammalia</taxon>
        <taxon>Eutheria</taxon>
        <taxon>Laurasiatheria</taxon>
        <taxon>Artiodactyla</taxon>
        <taxon>Tylopoda</taxon>
        <taxon>Camelidae</taxon>
        <taxon>Camelus</taxon>
    </lineage>
</organism>
<name>A0A5N4CW80_CAMDR</name>
<dbReference type="GO" id="GO:0005634">
    <property type="term" value="C:nucleus"/>
    <property type="evidence" value="ECO:0007669"/>
    <property type="project" value="InterPro"/>
</dbReference>
<comment type="caution">
    <text evidence="2">The sequence shown here is derived from an EMBL/GenBank/DDBJ whole genome shotgun (WGS) entry which is preliminary data.</text>
</comment>
<dbReference type="GO" id="GO:0006355">
    <property type="term" value="P:regulation of DNA-templated transcription"/>
    <property type="evidence" value="ECO:0007669"/>
    <property type="project" value="InterPro"/>
</dbReference>
<evidence type="ECO:0000256" key="1">
    <source>
        <dbReference type="SAM" id="MobiDB-lite"/>
    </source>
</evidence>
<dbReference type="GO" id="GO:0005737">
    <property type="term" value="C:cytoplasm"/>
    <property type="evidence" value="ECO:0007669"/>
    <property type="project" value="InterPro"/>
</dbReference>
<keyword evidence="3" id="KW-1185">Reference proteome</keyword>
<dbReference type="Gene3D" id="6.10.140.710">
    <property type="match status" value="1"/>
</dbReference>
<gene>
    <name evidence="2" type="ORF">Cadr_000023662</name>
</gene>
<dbReference type="PANTHER" id="PTHR39231">
    <property type="entry name" value="HISTONE DEACETYLASE COMPLEX SUBUNIT SAP25"/>
    <property type="match status" value="1"/>
</dbReference>
<feature type="region of interest" description="Disordered" evidence="1">
    <location>
        <begin position="1"/>
        <end position="55"/>
    </location>
</feature>
<evidence type="ECO:0000313" key="3">
    <source>
        <dbReference type="Proteomes" id="UP000299084"/>
    </source>
</evidence>
<proteinExistence type="predicted"/>
<dbReference type="Proteomes" id="UP000299084">
    <property type="component" value="Unassembled WGS sequence"/>
</dbReference>
<feature type="region of interest" description="Disordered" evidence="1">
    <location>
        <begin position="264"/>
        <end position="315"/>
    </location>
</feature>
<dbReference type="EMBL" id="JWIN03000018">
    <property type="protein sequence ID" value="KAB1263094.1"/>
    <property type="molecule type" value="Genomic_DNA"/>
</dbReference>
<dbReference type="AlphaFoldDB" id="A0A5N4CW80"/>
<feature type="compositionally biased region" description="Polar residues" evidence="1">
    <location>
        <begin position="264"/>
        <end position="275"/>
    </location>
</feature>
<dbReference type="Pfam" id="PF15476">
    <property type="entry name" value="SAP25"/>
    <property type="match status" value="1"/>
</dbReference>